<evidence type="ECO:0000256" key="7">
    <source>
        <dbReference type="HAMAP-Rule" id="MF_00367"/>
    </source>
</evidence>
<keyword evidence="7" id="KW-0472">Membrane</keyword>
<feature type="domain" description="Era-type G" evidence="11">
    <location>
        <begin position="14"/>
        <end position="180"/>
    </location>
</feature>
<keyword evidence="4 7" id="KW-0547">Nucleotide-binding</keyword>
<proteinExistence type="inferred from homology"/>
<dbReference type="Pfam" id="PF07650">
    <property type="entry name" value="KH_2"/>
    <property type="match status" value="1"/>
</dbReference>
<evidence type="ECO:0000256" key="1">
    <source>
        <dbReference type="ARBA" id="ARBA00007921"/>
    </source>
</evidence>
<evidence type="ECO:0000256" key="2">
    <source>
        <dbReference type="ARBA" id="ARBA00020484"/>
    </source>
</evidence>
<comment type="caution">
    <text evidence="7">Lacks conserved residue(s) required for the propagation of feature annotation.</text>
</comment>
<evidence type="ECO:0000313" key="12">
    <source>
        <dbReference type="EMBL" id="AEB10579.1"/>
    </source>
</evidence>
<dbReference type="EMBL" id="CP002629">
    <property type="protein sequence ID" value="AEB10579.1"/>
    <property type="molecule type" value="Genomic_DNA"/>
</dbReference>
<dbReference type="OrthoDB" id="9805918at2"/>
<feature type="domain" description="KH type-2" evidence="10">
    <location>
        <begin position="211"/>
        <end position="289"/>
    </location>
</feature>
<keyword evidence="6 7" id="KW-0342">GTP-binding</keyword>
<dbReference type="InterPro" id="IPR005225">
    <property type="entry name" value="Small_GTP-bd"/>
</dbReference>
<comment type="subunit">
    <text evidence="7">Monomer.</text>
</comment>
<dbReference type="RefSeq" id="WP_013707688.1">
    <property type="nucleotide sequence ID" value="NC_015388.1"/>
</dbReference>
<feature type="region of interest" description="G3" evidence="8">
    <location>
        <begin position="69"/>
        <end position="72"/>
    </location>
</feature>
<evidence type="ECO:0000256" key="3">
    <source>
        <dbReference type="ARBA" id="ARBA00022517"/>
    </source>
</evidence>
<dbReference type="AlphaFoldDB" id="F2NE11"/>
<name>F2NE11_DESAR</name>
<protein>
    <recommendedName>
        <fullName evidence="2 7">GTPase Era</fullName>
    </recommendedName>
</protein>
<dbReference type="HAMAP" id="MF_00367">
    <property type="entry name" value="GTPase_Era"/>
    <property type="match status" value="1"/>
</dbReference>
<evidence type="ECO:0000256" key="4">
    <source>
        <dbReference type="ARBA" id="ARBA00022741"/>
    </source>
</evidence>
<evidence type="ECO:0000259" key="11">
    <source>
        <dbReference type="PROSITE" id="PS51713"/>
    </source>
</evidence>
<keyword evidence="7" id="KW-0997">Cell inner membrane</keyword>
<evidence type="ECO:0000259" key="10">
    <source>
        <dbReference type="PROSITE" id="PS50823"/>
    </source>
</evidence>
<organism evidence="12 13">
    <name type="scientific">Desulfobacca acetoxidans (strain ATCC 700848 / DSM 11109 / ASRB2)</name>
    <dbReference type="NCBI Taxonomy" id="880072"/>
    <lineage>
        <taxon>Bacteria</taxon>
        <taxon>Pseudomonadati</taxon>
        <taxon>Thermodesulfobacteriota</taxon>
        <taxon>Desulfobaccia</taxon>
        <taxon>Desulfobaccales</taxon>
        <taxon>Desulfobaccaceae</taxon>
        <taxon>Desulfobacca</taxon>
    </lineage>
</organism>
<evidence type="ECO:0000256" key="6">
    <source>
        <dbReference type="ARBA" id="ARBA00023134"/>
    </source>
</evidence>
<keyword evidence="7" id="KW-0963">Cytoplasm</keyword>
<feature type="region of interest" description="G4" evidence="8">
    <location>
        <begin position="130"/>
        <end position="133"/>
    </location>
</feature>
<dbReference type="InterPro" id="IPR006073">
    <property type="entry name" value="GTP-bd"/>
</dbReference>
<dbReference type="PANTHER" id="PTHR42698">
    <property type="entry name" value="GTPASE ERA"/>
    <property type="match status" value="1"/>
</dbReference>
<reference evidence="12 13" key="1">
    <citation type="journal article" date="2011" name="Stand. Genomic Sci.">
        <title>Complete genome sequence of the acetate-degrading sulfate reducer Desulfobacca acetoxidans type strain (ASRB2).</title>
        <authorList>
            <person name="Goker M."/>
            <person name="Teshima H."/>
            <person name="Lapidus A."/>
            <person name="Nolan M."/>
            <person name="Lucas S."/>
            <person name="Hammon N."/>
            <person name="Deshpande S."/>
            <person name="Cheng J.F."/>
            <person name="Tapia R."/>
            <person name="Han C."/>
            <person name="Goodwin L."/>
            <person name="Pitluck S."/>
            <person name="Huntemann M."/>
            <person name="Liolios K."/>
            <person name="Ivanova N."/>
            <person name="Pagani I."/>
            <person name="Mavromatis K."/>
            <person name="Ovchinikova G."/>
            <person name="Pati A."/>
            <person name="Chen A."/>
            <person name="Palaniappan K."/>
            <person name="Land M."/>
            <person name="Hauser L."/>
            <person name="Brambilla E.M."/>
            <person name="Rohde M."/>
            <person name="Spring S."/>
            <person name="Detter J.C."/>
            <person name="Woyke T."/>
            <person name="Bristow J."/>
            <person name="Eisen J.A."/>
            <person name="Markowitz V."/>
            <person name="Hugenholtz P."/>
            <person name="Kyrpides N.C."/>
            <person name="Klenk H.P."/>
        </authorList>
    </citation>
    <scope>NUCLEOTIDE SEQUENCE [LARGE SCALE GENOMIC DNA]</scope>
    <source>
        <strain evidence="13">ATCC 700848 / DSM 11109 / ASRB2</strain>
    </source>
</reference>
<keyword evidence="13" id="KW-1185">Reference proteome</keyword>
<dbReference type="CDD" id="cd22534">
    <property type="entry name" value="KH-II_Era"/>
    <property type="match status" value="1"/>
</dbReference>
<evidence type="ECO:0000256" key="5">
    <source>
        <dbReference type="ARBA" id="ARBA00022884"/>
    </source>
</evidence>
<dbReference type="InterPro" id="IPR015946">
    <property type="entry name" value="KH_dom-like_a/b"/>
</dbReference>
<keyword evidence="7" id="KW-0699">rRNA-binding</keyword>
<dbReference type="FunFam" id="3.30.300.20:FF:000003">
    <property type="entry name" value="GTPase Era"/>
    <property type="match status" value="1"/>
</dbReference>
<dbReference type="GO" id="GO:0070181">
    <property type="term" value="F:small ribosomal subunit rRNA binding"/>
    <property type="evidence" value="ECO:0007669"/>
    <property type="project" value="UniProtKB-UniRule"/>
</dbReference>
<dbReference type="HOGENOM" id="CLU_038009_1_0_7"/>
<dbReference type="GO" id="GO:0000028">
    <property type="term" value="P:ribosomal small subunit assembly"/>
    <property type="evidence" value="ECO:0007669"/>
    <property type="project" value="TreeGrafter"/>
</dbReference>
<evidence type="ECO:0000313" key="13">
    <source>
        <dbReference type="Proteomes" id="UP000000483"/>
    </source>
</evidence>
<dbReference type="CDD" id="cd04163">
    <property type="entry name" value="Era"/>
    <property type="match status" value="1"/>
</dbReference>
<evidence type="ECO:0000256" key="9">
    <source>
        <dbReference type="RuleBase" id="RU003761"/>
    </source>
</evidence>
<dbReference type="GO" id="GO:0003924">
    <property type="term" value="F:GTPase activity"/>
    <property type="evidence" value="ECO:0007669"/>
    <property type="project" value="UniProtKB-UniRule"/>
</dbReference>
<reference evidence="13" key="2">
    <citation type="submission" date="2011-03" db="EMBL/GenBank/DDBJ databases">
        <title>The complete genome of Desulfobacca acetoxidans DSM 11109.</title>
        <authorList>
            <consortium name="US DOE Joint Genome Institute (JGI-PGF)"/>
            <person name="Lucas S."/>
            <person name="Copeland A."/>
            <person name="Lapidus A."/>
            <person name="Bruce D."/>
            <person name="Goodwin L."/>
            <person name="Pitluck S."/>
            <person name="Peters L."/>
            <person name="Kyrpides N."/>
            <person name="Mavromatis K."/>
            <person name="Ivanova N."/>
            <person name="Ovchinnikova G."/>
            <person name="Teshima H."/>
            <person name="Detter J.C."/>
            <person name="Han C."/>
            <person name="Land M."/>
            <person name="Hauser L."/>
            <person name="Markowitz V."/>
            <person name="Cheng J.-F."/>
            <person name="Hugenholtz P."/>
            <person name="Woyke T."/>
            <person name="Wu D."/>
            <person name="Spring S."/>
            <person name="Schueler E."/>
            <person name="Brambilla E."/>
            <person name="Klenk H.-P."/>
            <person name="Eisen J.A."/>
        </authorList>
    </citation>
    <scope>NUCLEOTIDE SEQUENCE [LARGE SCALE GENOMIC DNA]</scope>
    <source>
        <strain evidence="13">ATCC 700848 / DSM 11109 / ASRB2</strain>
    </source>
</reference>
<dbReference type="PRINTS" id="PR00326">
    <property type="entry name" value="GTP1OBG"/>
</dbReference>
<sequence>MSQTERERVKTEFRCGYVALGGVPNVGKSTLLNRLVAEKLAITSPKPQTTRHRLLGIVHLPRAQLLFMDMPGIIDPGSLLNESLVNTALGTLKDADVVVWLVTPQETAAESRVILPHIRLLAKPVVIAINKIDTIPKLEILPLIEFYHSLLPEAPVTPVAALTGDGLPHLLTEIINLLPKAPPLYPDDQLTDQTERFLAAEFIRERVFHHTAEEIPYAAAVQLEEFDEKDRPRLIRLRAVIYVERDSQKAIMIGRKGARLKAIGQEARIDLEILLGCKVYLELWVKVWKNWRKDPRALKELGYLIS</sequence>
<dbReference type="SUPFAM" id="SSF54814">
    <property type="entry name" value="Prokaryotic type KH domain (KH-domain type II)"/>
    <property type="match status" value="1"/>
</dbReference>
<evidence type="ECO:0000256" key="8">
    <source>
        <dbReference type="PROSITE-ProRule" id="PRU01050"/>
    </source>
</evidence>
<dbReference type="PROSITE" id="PS51713">
    <property type="entry name" value="G_ERA"/>
    <property type="match status" value="1"/>
</dbReference>
<dbReference type="PANTHER" id="PTHR42698:SF1">
    <property type="entry name" value="GTPASE ERA, MITOCHONDRIAL"/>
    <property type="match status" value="1"/>
</dbReference>
<feature type="binding site" evidence="7">
    <location>
        <begin position="22"/>
        <end position="29"/>
    </location>
    <ligand>
        <name>GTP</name>
        <dbReference type="ChEBI" id="CHEBI:37565"/>
    </ligand>
</feature>
<dbReference type="STRING" id="880072.Desac_2766"/>
<comment type="subcellular location">
    <subcellularLocation>
        <location evidence="7">Cytoplasm</location>
    </subcellularLocation>
    <subcellularLocation>
        <location evidence="7">Cell inner membrane</location>
        <topology evidence="7">Peripheral membrane protein</topology>
    </subcellularLocation>
</comment>
<dbReference type="NCBIfam" id="NF000908">
    <property type="entry name" value="PRK00089.1"/>
    <property type="match status" value="1"/>
</dbReference>
<comment type="similarity">
    <text evidence="1 7 8 9">Belongs to the TRAFAC class TrmE-Era-EngA-EngB-Septin-like GTPase superfamily. Era GTPase family.</text>
</comment>
<keyword evidence="7" id="KW-1003">Cell membrane</keyword>
<dbReference type="NCBIfam" id="TIGR00436">
    <property type="entry name" value="era"/>
    <property type="match status" value="1"/>
</dbReference>
<dbReference type="GO" id="GO:0043024">
    <property type="term" value="F:ribosomal small subunit binding"/>
    <property type="evidence" value="ECO:0007669"/>
    <property type="project" value="TreeGrafter"/>
</dbReference>
<dbReference type="InterPro" id="IPR009019">
    <property type="entry name" value="KH_sf_prok-type"/>
</dbReference>
<feature type="region of interest" description="G1" evidence="8">
    <location>
        <begin position="22"/>
        <end position="29"/>
    </location>
</feature>
<dbReference type="SUPFAM" id="SSF52540">
    <property type="entry name" value="P-loop containing nucleoside triphosphate hydrolases"/>
    <property type="match status" value="1"/>
</dbReference>
<dbReference type="Gene3D" id="3.30.300.20">
    <property type="match status" value="1"/>
</dbReference>
<dbReference type="Pfam" id="PF01926">
    <property type="entry name" value="MMR_HSR1"/>
    <property type="match status" value="1"/>
</dbReference>
<feature type="region of interest" description="G5" evidence="8">
    <location>
        <begin position="159"/>
        <end position="161"/>
    </location>
</feature>
<dbReference type="KEGG" id="dao:Desac_2766"/>
<dbReference type="InterPro" id="IPR005662">
    <property type="entry name" value="GTPase_Era-like"/>
</dbReference>
<dbReference type="PROSITE" id="PS50823">
    <property type="entry name" value="KH_TYPE_2"/>
    <property type="match status" value="1"/>
</dbReference>
<gene>
    <name evidence="7" type="primary">era</name>
    <name evidence="12" type="ordered locus">Desac_2766</name>
</gene>
<dbReference type="InterPro" id="IPR030388">
    <property type="entry name" value="G_ERA_dom"/>
</dbReference>
<accession>F2NE11</accession>
<feature type="binding site" evidence="7">
    <location>
        <begin position="130"/>
        <end position="133"/>
    </location>
    <ligand>
        <name>GTP</name>
        <dbReference type="ChEBI" id="CHEBI:37565"/>
    </ligand>
</feature>
<dbReference type="InterPro" id="IPR027417">
    <property type="entry name" value="P-loop_NTPase"/>
</dbReference>
<dbReference type="Proteomes" id="UP000000483">
    <property type="component" value="Chromosome"/>
</dbReference>
<comment type="function">
    <text evidence="7">An essential GTPase that binds both GDP and GTP, with rapid nucleotide exchange. Plays a role in 16S rRNA processing and 30S ribosomal subunit biogenesis and possibly also in cell cycle regulation and energy metabolism.</text>
</comment>
<dbReference type="GO" id="GO:0005829">
    <property type="term" value="C:cytosol"/>
    <property type="evidence" value="ECO:0007669"/>
    <property type="project" value="TreeGrafter"/>
</dbReference>
<dbReference type="eggNOG" id="COG1159">
    <property type="taxonomic scope" value="Bacteria"/>
</dbReference>
<dbReference type="InterPro" id="IPR004044">
    <property type="entry name" value="KH_dom_type_2"/>
</dbReference>
<dbReference type="GO" id="GO:0005886">
    <property type="term" value="C:plasma membrane"/>
    <property type="evidence" value="ECO:0007669"/>
    <property type="project" value="UniProtKB-SubCell"/>
</dbReference>
<dbReference type="Gene3D" id="3.40.50.300">
    <property type="entry name" value="P-loop containing nucleotide triphosphate hydrolases"/>
    <property type="match status" value="1"/>
</dbReference>
<dbReference type="NCBIfam" id="TIGR00231">
    <property type="entry name" value="small_GTP"/>
    <property type="match status" value="1"/>
</dbReference>
<keyword evidence="5 7" id="KW-0694">RNA-binding</keyword>
<keyword evidence="3 7" id="KW-0690">Ribosome biogenesis</keyword>
<feature type="region of interest" description="G2" evidence="8">
    <location>
        <begin position="48"/>
        <end position="52"/>
    </location>
</feature>
<dbReference type="GO" id="GO:0005525">
    <property type="term" value="F:GTP binding"/>
    <property type="evidence" value="ECO:0007669"/>
    <property type="project" value="UniProtKB-UniRule"/>
</dbReference>